<proteinExistence type="predicted"/>
<dbReference type="Proteomes" id="UP001177021">
    <property type="component" value="Unassembled WGS sequence"/>
</dbReference>
<gene>
    <name evidence="1" type="ORF">MILVUS5_LOCUS11351</name>
</gene>
<sequence length="73" mass="8471">MSCLRILQKIRWEKAEHLSIQTCWGKDAKLTQMNLLTHDMHDMSLFVGHIVGACNEMHEVECMTSACDDYWDA</sequence>
<protein>
    <submittedName>
        <fullName evidence="1">Uncharacterized protein</fullName>
    </submittedName>
</protein>
<evidence type="ECO:0000313" key="2">
    <source>
        <dbReference type="Proteomes" id="UP001177021"/>
    </source>
</evidence>
<name>A0ACB0J9S1_TRIPR</name>
<evidence type="ECO:0000313" key="1">
    <source>
        <dbReference type="EMBL" id="CAJ2641774.1"/>
    </source>
</evidence>
<dbReference type="EMBL" id="CASHSV030000024">
    <property type="protein sequence ID" value="CAJ2641774.1"/>
    <property type="molecule type" value="Genomic_DNA"/>
</dbReference>
<accession>A0ACB0J9S1</accession>
<reference evidence="1" key="1">
    <citation type="submission" date="2023-10" db="EMBL/GenBank/DDBJ databases">
        <authorList>
            <person name="Rodriguez Cubillos JULIANA M."/>
            <person name="De Vega J."/>
        </authorList>
    </citation>
    <scope>NUCLEOTIDE SEQUENCE</scope>
</reference>
<comment type="caution">
    <text evidence="1">The sequence shown here is derived from an EMBL/GenBank/DDBJ whole genome shotgun (WGS) entry which is preliminary data.</text>
</comment>
<organism evidence="1 2">
    <name type="scientific">Trifolium pratense</name>
    <name type="common">Red clover</name>
    <dbReference type="NCBI Taxonomy" id="57577"/>
    <lineage>
        <taxon>Eukaryota</taxon>
        <taxon>Viridiplantae</taxon>
        <taxon>Streptophyta</taxon>
        <taxon>Embryophyta</taxon>
        <taxon>Tracheophyta</taxon>
        <taxon>Spermatophyta</taxon>
        <taxon>Magnoliopsida</taxon>
        <taxon>eudicotyledons</taxon>
        <taxon>Gunneridae</taxon>
        <taxon>Pentapetalae</taxon>
        <taxon>rosids</taxon>
        <taxon>fabids</taxon>
        <taxon>Fabales</taxon>
        <taxon>Fabaceae</taxon>
        <taxon>Papilionoideae</taxon>
        <taxon>50 kb inversion clade</taxon>
        <taxon>NPAAA clade</taxon>
        <taxon>Hologalegina</taxon>
        <taxon>IRL clade</taxon>
        <taxon>Trifolieae</taxon>
        <taxon>Trifolium</taxon>
    </lineage>
</organism>
<keyword evidence="2" id="KW-1185">Reference proteome</keyword>